<name>A0A8G2A3V1_RAOPL</name>
<evidence type="ECO:0000256" key="1">
    <source>
        <dbReference type="SAM" id="Phobius"/>
    </source>
</evidence>
<keyword evidence="1" id="KW-0472">Membrane</keyword>
<proteinExistence type="predicted"/>
<dbReference type="EMBL" id="JAXUDK010000039">
    <property type="protein sequence ID" value="MDZ7469551.1"/>
    <property type="molecule type" value="Genomic_DNA"/>
</dbReference>
<protein>
    <submittedName>
        <fullName evidence="3">Uncharacterized protein</fullName>
    </submittedName>
</protein>
<dbReference type="AlphaFoldDB" id="A0A8G2A3V1"/>
<sequence>MTEITQHVGLILRGLQLYFYGVNLGGLAGGFLALFVTAGILAASVSCIACAAIFALPKKHHIHSGIIKIFLGSALAAIAGIVGTGVVMFVTVSNRELEAGRHWKTECKLMEVNIQTGIFSEPVNKLDCAGVIINVRTRTYNRYILEWKSYENDKNNVMN</sequence>
<keyword evidence="1" id="KW-0812">Transmembrane</keyword>
<dbReference type="EMBL" id="FLAC01000046">
    <property type="protein sequence ID" value="SAQ14905.1"/>
    <property type="molecule type" value="Genomic_DNA"/>
</dbReference>
<evidence type="ECO:0000313" key="5">
    <source>
        <dbReference type="Proteomes" id="UP001293169"/>
    </source>
</evidence>
<keyword evidence="1" id="KW-1133">Transmembrane helix</keyword>
<dbReference type="Proteomes" id="UP001293169">
    <property type="component" value="Unassembled WGS sequence"/>
</dbReference>
<reference evidence="3 4" key="1">
    <citation type="submission" date="2016-05" db="EMBL/GenBank/DDBJ databases">
        <authorList>
            <consortium name="Pathogen Informatics"/>
        </authorList>
    </citation>
    <scope>NUCLEOTIDE SEQUENCE [LARGE SCALE GENOMIC DNA]</scope>
    <source>
        <strain evidence="3 4">2880STDY5682802</strain>
    </source>
</reference>
<accession>A0A8G2A3V1</accession>
<evidence type="ECO:0000313" key="3">
    <source>
        <dbReference type="EMBL" id="SAQ14905.1"/>
    </source>
</evidence>
<dbReference type="Proteomes" id="UP000078124">
    <property type="component" value="Unassembled WGS sequence"/>
</dbReference>
<dbReference type="GeneID" id="69758073"/>
<organism evidence="3 4">
    <name type="scientific">Raoultella planticola</name>
    <name type="common">Klebsiella planticola</name>
    <dbReference type="NCBI Taxonomy" id="575"/>
    <lineage>
        <taxon>Bacteria</taxon>
        <taxon>Pseudomonadati</taxon>
        <taxon>Pseudomonadota</taxon>
        <taxon>Gammaproteobacteria</taxon>
        <taxon>Enterobacterales</taxon>
        <taxon>Enterobacteriaceae</taxon>
        <taxon>Klebsiella/Raoultella group</taxon>
        <taxon>Raoultella</taxon>
    </lineage>
</organism>
<keyword evidence="5" id="KW-1185">Reference proteome</keyword>
<reference evidence="2 5" key="2">
    <citation type="submission" date="2023-12" db="EMBL/GenBank/DDBJ databases">
        <title>N/s.</title>
        <authorList>
            <person name="Dale J."/>
        </authorList>
    </citation>
    <scope>NUCLEOTIDE SEQUENCE [LARGE SCALE GENOMIC DNA]</scope>
    <source>
        <strain evidence="2 5">2023EL-01226</strain>
    </source>
</reference>
<gene>
    <name evidence="3" type="ORF">SAMEA2273876_05575</name>
    <name evidence="2" type="ORF">U5E74_28630</name>
</gene>
<evidence type="ECO:0000313" key="4">
    <source>
        <dbReference type="Proteomes" id="UP000078124"/>
    </source>
</evidence>
<evidence type="ECO:0000313" key="2">
    <source>
        <dbReference type="EMBL" id="MDZ7469551.1"/>
    </source>
</evidence>
<comment type="caution">
    <text evidence="3">The sequence shown here is derived from an EMBL/GenBank/DDBJ whole genome shotgun (WGS) entry which is preliminary data.</text>
</comment>
<feature type="transmembrane region" description="Helical" evidence="1">
    <location>
        <begin position="31"/>
        <end position="57"/>
    </location>
</feature>
<feature type="transmembrane region" description="Helical" evidence="1">
    <location>
        <begin position="69"/>
        <end position="92"/>
    </location>
</feature>
<dbReference type="RefSeq" id="WP_223306708.1">
    <property type="nucleotide sequence ID" value="NZ_ABZSJN020000522.1"/>
</dbReference>